<dbReference type="InterPro" id="IPR015424">
    <property type="entry name" value="PyrdxlP-dep_Trfase"/>
</dbReference>
<accession>A0ABX9ASA3</accession>
<keyword evidence="7 9" id="KW-0663">Pyridoxal phosphate</keyword>
<dbReference type="PANTHER" id="PTHR13693:SF100">
    <property type="entry name" value="8-AMINO-7-OXONONANOATE SYNTHASE"/>
    <property type="match status" value="1"/>
</dbReference>
<keyword evidence="12" id="KW-1185">Reference proteome</keyword>
<reference evidence="11 12" key="1">
    <citation type="submission" date="2021-08" db="EMBL/GenBank/DDBJ databases">
        <title>Culture and genomic analysis of Symbiopectobacterium purcellii sp. nov. gen. nov., isolated from the leafhopper Empoasca decipiens.</title>
        <authorList>
            <person name="Nadal-Jimenez P."/>
            <person name="Siozios S."/>
            <person name="Halliday N."/>
            <person name="Camara M."/>
            <person name="Hurst G.D.D."/>
        </authorList>
    </citation>
    <scope>NUCLEOTIDE SEQUENCE [LARGE SCALE GENOMIC DNA]</scope>
    <source>
        <strain evidence="11 12">SyEd1</strain>
    </source>
</reference>
<feature type="domain" description="Aminotransferase class I/classII large" evidence="10">
    <location>
        <begin position="40"/>
        <end position="377"/>
    </location>
</feature>
<dbReference type="InterPro" id="IPR015421">
    <property type="entry name" value="PyrdxlP-dep_Trfase_major"/>
</dbReference>
<dbReference type="RefSeq" id="WP_222160256.1">
    <property type="nucleotide sequence ID" value="NZ_CP081864.1"/>
</dbReference>
<evidence type="ECO:0000259" key="10">
    <source>
        <dbReference type="Pfam" id="PF00155"/>
    </source>
</evidence>
<dbReference type="NCBIfam" id="TIGR00858">
    <property type="entry name" value="bioF"/>
    <property type="match status" value="1"/>
</dbReference>
<gene>
    <name evidence="9 11" type="primary">bioF</name>
    <name evidence="11" type="ORF">K6K13_07715</name>
</gene>
<evidence type="ECO:0000313" key="12">
    <source>
        <dbReference type="Proteomes" id="UP000825886"/>
    </source>
</evidence>
<comment type="pathway">
    <text evidence="2 9">Cofactor biosynthesis; biotin biosynthesis.</text>
</comment>
<comment type="subunit">
    <text evidence="4 9">Homodimer.</text>
</comment>
<comment type="catalytic activity">
    <reaction evidence="8 9">
        <text>6-carboxyhexanoyl-[ACP] + L-alanine + H(+) = (8S)-8-amino-7-oxononanoate + holo-[ACP] + CO2</text>
        <dbReference type="Rhea" id="RHEA:42288"/>
        <dbReference type="Rhea" id="RHEA-COMP:9685"/>
        <dbReference type="Rhea" id="RHEA-COMP:9955"/>
        <dbReference type="ChEBI" id="CHEBI:15378"/>
        <dbReference type="ChEBI" id="CHEBI:16526"/>
        <dbReference type="ChEBI" id="CHEBI:57972"/>
        <dbReference type="ChEBI" id="CHEBI:64479"/>
        <dbReference type="ChEBI" id="CHEBI:78846"/>
        <dbReference type="ChEBI" id="CHEBI:149468"/>
        <dbReference type="EC" id="2.3.1.47"/>
    </reaction>
</comment>
<protein>
    <recommendedName>
        <fullName evidence="9">8-amino-7-oxononanoate synthase</fullName>
        <shortName evidence="9">AONS</shortName>
        <ecNumber evidence="9">2.3.1.47</ecNumber>
    </recommendedName>
    <alternativeName>
        <fullName evidence="9">7-keto-8-amino-pelargonic acid synthase</fullName>
        <shortName evidence="9">7-KAP synthase</shortName>
        <shortName evidence="9">KAPA synthase</shortName>
    </alternativeName>
    <alternativeName>
        <fullName evidence="9">8-amino-7-ketopelargonate synthase</fullName>
    </alternativeName>
</protein>
<feature type="modified residue" description="N6-(pyridoxal phosphate)lysine" evidence="9">
    <location>
        <position position="235"/>
    </location>
</feature>
<dbReference type="HAMAP" id="MF_01693">
    <property type="entry name" value="BioF_aminotrans_2"/>
    <property type="match status" value="1"/>
</dbReference>
<evidence type="ECO:0000256" key="9">
    <source>
        <dbReference type="HAMAP-Rule" id="MF_01693"/>
    </source>
</evidence>
<dbReference type="Gene3D" id="3.40.640.10">
    <property type="entry name" value="Type I PLP-dependent aspartate aminotransferase-like (Major domain)"/>
    <property type="match status" value="1"/>
</dbReference>
<dbReference type="InterPro" id="IPR001917">
    <property type="entry name" value="Aminotrans_II_pyridoxalP_BS"/>
</dbReference>
<dbReference type="SUPFAM" id="SSF53383">
    <property type="entry name" value="PLP-dependent transferases"/>
    <property type="match status" value="1"/>
</dbReference>
<dbReference type="InterPro" id="IPR004723">
    <property type="entry name" value="AONS_Archaea/Proteobacteria"/>
</dbReference>
<comment type="function">
    <text evidence="9">Catalyzes the decarboxylative condensation of pimeloyl-[acyl-carrier protein] and L-alanine to produce 8-amino-7-oxononanoate (AON), [acyl-carrier protein], and carbon dioxide.</text>
</comment>
<feature type="binding site" evidence="9">
    <location>
        <position position="232"/>
    </location>
    <ligand>
        <name>pyridoxal 5'-phosphate</name>
        <dbReference type="ChEBI" id="CHEBI:597326"/>
    </ligand>
</feature>
<dbReference type="CDD" id="cd06454">
    <property type="entry name" value="KBL_like"/>
    <property type="match status" value="1"/>
</dbReference>
<keyword evidence="6 9" id="KW-0093">Biotin biosynthesis</keyword>
<feature type="binding site" evidence="9">
    <location>
        <position position="349"/>
    </location>
    <ligand>
        <name>substrate</name>
    </ligand>
</feature>
<dbReference type="EC" id="2.3.1.47" evidence="9"/>
<dbReference type="InterPro" id="IPR015422">
    <property type="entry name" value="PyrdxlP-dep_Trfase_small"/>
</dbReference>
<dbReference type="Gene3D" id="3.90.1150.10">
    <property type="entry name" value="Aspartate Aminotransferase, domain 1"/>
    <property type="match status" value="1"/>
</dbReference>
<dbReference type="InterPro" id="IPR050087">
    <property type="entry name" value="AON_synthase_class-II"/>
</dbReference>
<evidence type="ECO:0000256" key="1">
    <source>
        <dbReference type="ARBA" id="ARBA00001933"/>
    </source>
</evidence>
<feature type="binding site" evidence="9">
    <location>
        <position position="178"/>
    </location>
    <ligand>
        <name>pyridoxal 5'-phosphate</name>
        <dbReference type="ChEBI" id="CHEBI:597326"/>
    </ligand>
</feature>
<dbReference type="PANTHER" id="PTHR13693">
    <property type="entry name" value="CLASS II AMINOTRANSFERASE/8-AMINO-7-OXONONANOATE SYNTHASE"/>
    <property type="match status" value="1"/>
</dbReference>
<feature type="binding site" evidence="9">
    <location>
        <begin position="107"/>
        <end position="108"/>
    </location>
    <ligand>
        <name>pyridoxal 5'-phosphate</name>
        <dbReference type="ChEBI" id="CHEBI:597326"/>
    </ligand>
</feature>
<dbReference type="EMBL" id="CP081864">
    <property type="protein sequence ID" value="QZN97231.1"/>
    <property type="molecule type" value="Genomic_DNA"/>
</dbReference>
<evidence type="ECO:0000313" key="11">
    <source>
        <dbReference type="EMBL" id="QZN97231.1"/>
    </source>
</evidence>
<dbReference type="InterPro" id="IPR022834">
    <property type="entry name" value="AONS_Proteobacteria"/>
</dbReference>
<feature type="binding site" evidence="9">
    <location>
        <position position="21"/>
    </location>
    <ligand>
        <name>substrate</name>
    </ligand>
</feature>
<sequence length="390" mass="41780">MGWQKRIDAALITRREQDAYRSRMVNQGGGRWLTQQGQRYLNFSSNDYLGLSQHPAIIDAWQTGATRYGVGSGGSGHVTGYTDAHAALEGELAQWLGYPRALLFVSGYAANQAVVAALMQSQDRILADKLSHASLLEAAAQSPATLRRFAHNQPAALQRLLEGDCPGETLAVTEGIFSMDGDSAPLGALHALTQARGAWLMVDDAHGVGVCGEQGRGSCWQQGIQPELLVVTFGKAFGVSGAALLCSESVADYFLQFARHLIYSTSMPPAQACALRAALSCIQQGDALRDRLGRHIAQFRAGAGDLPFTLMPSQSAIQPLIVGDNAAALRVAQRLREQGFWVSAMRPPTVPPGSARLRITLTASHTDEDIARLLSALHTAAHEQEEGANE</sequence>
<dbReference type="PROSITE" id="PS00599">
    <property type="entry name" value="AA_TRANSFER_CLASS_2"/>
    <property type="match status" value="1"/>
</dbReference>
<evidence type="ECO:0000256" key="6">
    <source>
        <dbReference type="ARBA" id="ARBA00022756"/>
    </source>
</evidence>
<comment type="similarity">
    <text evidence="3 9">Belongs to the class-II pyridoxal-phosphate-dependent aminotransferase family. BioF subfamily.</text>
</comment>
<feature type="binding site" evidence="9">
    <location>
        <position position="132"/>
    </location>
    <ligand>
        <name>substrate</name>
    </ligand>
</feature>
<evidence type="ECO:0000256" key="3">
    <source>
        <dbReference type="ARBA" id="ARBA00010008"/>
    </source>
</evidence>
<organism evidence="11 12">
    <name type="scientific">Symbiopectobacterium purcellii</name>
    <dbReference type="NCBI Taxonomy" id="2871826"/>
    <lineage>
        <taxon>Bacteria</taxon>
        <taxon>Pseudomonadati</taxon>
        <taxon>Pseudomonadota</taxon>
        <taxon>Gammaproteobacteria</taxon>
        <taxon>Enterobacterales</taxon>
        <taxon>Enterobacteriaceae</taxon>
    </lineage>
</organism>
<keyword evidence="5 9" id="KW-0808">Transferase</keyword>
<dbReference type="GO" id="GO:0008710">
    <property type="term" value="F:8-amino-7-oxononanoate synthase activity"/>
    <property type="evidence" value="ECO:0007669"/>
    <property type="project" value="UniProtKB-EC"/>
</dbReference>
<feature type="binding site" evidence="9">
    <location>
        <position position="206"/>
    </location>
    <ligand>
        <name>pyridoxal 5'-phosphate</name>
        <dbReference type="ChEBI" id="CHEBI:597326"/>
    </ligand>
</feature>
<dbReference type="Pfam" id="PF00155">
    <property type="entry name" value="Aminotran_1_2"/>
    <property type="match status" value="1"/>
</dbReference>
<keyword evidence="11" id="KW-0012">Acyltransferase</keyword>
<dbReference type="InterPro" id="IPR004839">
    <property type="entry name" value="Aminotransferase_I/II_large"/>
</dbReference>
<evidence type="ECO:0000256" key="8">
    <source>
        <dbReference type="ARBA" id="ARBA00047715"/>
    </source>
</evidence>
<dbReference type="Proteomes" id="UP000825886">
    <property type="component" value="Chromosome"/>
</dbReference>
<name>A0ABX9ASA3_9ENTR</name>
<evidence type="ECO:0000256" key="4">
    <source>
        <dbReference type="ARBA" id="ARBA00011738"/>
    </source>
</evidence>
<evidence type="ECO:0000256" key="5">
    <source>
        <dbReference type="ARBA" id="ARBA00022679"/>
    </source>
</evidence>
<proteinExistence type="inferred from homology"/>
<comment type="cofactor">
    <cofactor evidence="1 9">
        <name>pyridoxal 5'-phosphate</name>
        <dbReference type="ChEBI" id="CHEBI:597326"/>
    </cofactor>
</comment>
<evidence type="ECO:0000256" key="2">
    <source>
        <dbReference type="ARBA" id="ARBA00004746"/>
    </source>
</evidence>
<evidence type="ECO:0000256" key="7">
    <source>
        <dbReference type="ARBA" id="ARBA00022898"/>
    </source>
</evidence>